<organism evidence="2">
    <name type="scientific">freshwater metagenome</name>
    <dbReference type="NCBI Taxonomy" id="449393"/>
    <lineage>
        <taxon>unclassified sequences</taxon>
        <taxon>metagenomes</taxon>
        <taxon>ecological metagenomes</taxon>
    </lineage>
</organism>
<keyword evidence="1" id="KW-1133">Transmembrane helix</keyword>
<protein>
    <submittedName>
        <fullName evidence="2">Unannotated protein</fullName>
    </submittedName>
</protein>
<evidence type="ECO:0000313" key="2">
    <source>
        <dbReference type="EMBL" id="CAB4753953.1"/>
    </source>
</evidence>
<keyword evidence="1" id="KW-0472">Membrane</keyword>
<evidence type="ECO:0000256" key="1">
    <source>
        <dbReference type="SAM" id="Phobius"/>
    </source>
</evidence>
<accession>A0A6J6U5U9</accession>
<name>A0A6J6U5U9_9ZZZZ</name>
<keyword evidence="1" id="KW-0812">Transmembrane</keyword>
<reference evidence="2" key="1">
    <citation type="submission" date="2020-05" db="EMBL/GenBank/DDBJ databases">
        <authorList>
            <person name="Chiriac C."/>
            <person name="Salcher M."/>
            <person name="Ghai R."/>
            <person name="Kavagutti S V."/>
        </authorList>
    </citation>
    <scope>NUCLEOTIDE SEQUENCE</scope>
</reference>
<feature type="transmembrane region" description="Helical" evidence="1">
    <location>
        <begin position="63"/>
        <end position="81"/>
    </location>
</feature>
<dbReference type="AlphaFoldDB" id="A0A6J6U5U9"/>
<dbReference type="EMBL" id="CAEZYU010000098">
    <property type="protein sequence ID" value="CAB4753953.1"/>
    <property type="molecule type" value="Genomic_DNA"/>
</dbReference>
<sequence length="88" mass="9646">MFGRRYLRSETQELAALHIERNLPFVTQSEAEAAVSKLEIPKVEATEIVALYERAQLLALENGALLAGIIALAGAVFAFGLPRKRPEP</sequence>
<proteinExistence type="predicted"/>
<gene>
    <name evidence="2" type="ORF">UFOPK2766_01810</name>
</gene>